<dbReference type="InterPro" id="IPR013750">
    <property type="entry name" value="GHMP_kinase_C_dom"/>
</dbReference>
<evidence type="ECO:0000313" key="6">
    <source>
        <dbReference type="EMBL" id="RIH67023.1"/>
    </source>
</evidence>
<keyword evidence="2 6" id="KW-0418">Kinase</keyword>
<reference evidence="6 7" key="1">
    <citation type="journal article" date="2015" name="Int. J. Syst. Evol. Microbiol.">
        <title>Mariniphaga sediminis sp. nov., isolated from coastal sediment.</title>
        <authorList>
            <person name="Wang F.Q."/>
            <person name="Shen Q.Y."/>
            <person name="Chen G.J."/>
            <person name="Du Z.J."/>
        </authorList>
    </citation>
    <scope>NUCLEOTIDE SEQUENCE [LARGE SCALE GENOMIC DNA]</scope>
    <source>
        <strain evidence="6 7">SY21</strain>
    </source>
</reference>
<dbReference type="Gene3D" id="3.30.70.890">
    <property type="entry name" value="GHMP kinase, C-terminal domain"/>
    <property type="match status" value="1"/>
</dbReference>
<dbReference type="Gene3D" id="3.30.230.10">
    <property type="match status" value="1"/>
</dbReference>
<dbReference type="InterPro" id="IPR014721">
    <property type="entry name" value="Ribsml_uS5_D2-typ_fold_subgr"/>
</dbReference>
<dbReference type="AlphaFoldDB" id="A0A399D6Q3"/>
<dbReference type="GO" id="GO:0005524">
    <property type="term" value="F:ATP binding"/>
    <property type="evidence" value="ECO:0007669"/>
    <property type="project" value="UniProtKB-KW"/>
</dbReference>
<dbReference type="Pfam" id="PF00288">
    <property type="entry name" value="GHMP_kinases_N"/>
    <property type="match status" value="1"/>
</dbReference>
<dbReference type="RefSeq" id="WP_119348049.1">
    <property type="nucleotide sequence ID" value="NZ_JBFHKJ010000055.1"/>
</dbReference>
<name>A0A399D6Q3_9BACT</name>
<gene>
    <name evidence="6" type="ORF">D1164_00895</name>
</gene>
<evidence type="ECO:0000256" key="2">
    <source>
        <dbReference type="ARBA" id="ARBA00022777"/>
    </source>
</evidence>
<dbReference type="Proteomes" id="UP000266441">
    <property type="component" value="Unassembled WGS sequence"/>
</dbReference>
<accession>A0A399D6Q3</accession>
<sequence>MIIETFSYPRAAVIGNPSDGYFGKTIAFLFSNFQAKVQLYQTPELDIQPQRLDNTRFHSIRELVENVNLSGYYGGIRLLKATIKVFYDYCRECNIQLDNRNFTIRYDSNIPLRLGLAGSSAIITACMKALISFYGVAIPKPILANLVLSVEDKELGIAAGLQDRVAQAYSEPVYMDFNKKTMEKQGFGNYEVLDASLFPNMYIAFRKNLSEGTEVLHNNLRARFNIGEEKVLEAMKTWAGYTEDFREALKSHDYKTMHELINANFDLRRNLIAITPGNIEMVEAARSVGASAKFTGSGGAIIGTYENEEMYQKLIKALAKKNIDVIKPNIVN</sequence>
<dbReference type="GO" id="GO:0016301">
    <property type="term" value="F:kinase activity"/>
    <property type="evidence" value="ECO:0007669"/>
    <property type="project" value="UniProtKB-KW"/>
</dbReference>
<dbReference type="SUPFAM" id="SSF55060">
    <property type="entry name" value="GHMP Kinase, C-terminal domain"/>
    <property type="match status" value="1"/>
</dbReference>
<evidence type="ECO:0000256" key="1">
    <source>
        <dbReference type="ARBA" id="ARBA00022741"/>
    </source>
</evidence>
<evidence type="ECO:0000259" key="4">
    <source>
        <dbReference type="Pfam" id="PF00288"/>
    </source>
</evidence>
<keyword evidence="3" id="KW-0067">ATP-binding</keyword>
<protein>
    <submittedName>
        <fullName evidence="6">GHMP kinase</fullName>
    </submittedName>
</protein>
<comment type="caution">
    <text evidence="6">The sequence shown here is derived from an EMBL/GenBank/DDBJ whole genome shotgun (WGS) entry which is preliminary data.</text>
</comment>
<dbReference type="SUPFAM" id="SSF54211">
    <property type="entry name" value="Ribosomal protein S5 domain 2-like"/>
    <property type="match status" value="1"/>
</dbReference>
<dbReference type="OrthoDB" id="929609at2"/>
<feature type="domain" description="GHMP kinase C-terminal" evidence="5">
    <location>
        <begin position="246"/>
        <end position="320"/>
    </location>
</feature>
<dbReference type="PANTHER" id="PTHR38710">
    <property type="entry name" value="WITH PUTATIVE URIDYL PYROPHOSPHORYLASE-RELATED"/>
    <property type="match status" value="1"/>
</dbReference>
<dbReference type="EMBL" id="QWET01000001">
    <property type="protein sequence ID" value="RIH67023.1"/>
    <property type="molecule type" value="Genomic_DNA"/>
</dbReference>
<dbReference type="Pfam" id="PF08544">
    <property type="entry name" value="GHMP_kinases_C"/>
    <property type="match status" value="1"/>
</dbReference>
<dbReference type="InterPro" id="IPR036554">
    <property type="entry name" value="GHMP_kinase_C_sf"/>
</dbReference>
<organism evidence="6 7">
    <name type="scientific">Mariniphaga sediminis</name>
    <dbReference type="NCBI Taxonomy" id="1628158"/>
    <lineage>
        <taxon>Bacteria</taxon>
        <taxon>Pseudomonadati</taxon>
        <taxon>Bacteroidota</taxon>
        <taxon>Bacteroidia</taxon>
        <taxon>Marinilabiliales</taxon>
        <taxon>Prolixibacteraceae</taxon>
        <taxon>Mariniphaga</taxon>
    </lineage>
</organism>
<keyword evidence="2 6" id="KW-0808">Transferase</keyword>
<dbReference type="InterPro" id="IPR006204">
    <property type="entry name" value="GHMP_kinase_N_dom"/>
</dbReference>
<dbReference type="PANTHER" id="PTHR38710:SF1">
    <property type="entry name" value="WITH PUTATIVE URIDYL PYROPHOSPHORYLASE-RELATED"/>
    <property type="match status" value="1"/>
</dbReference>
<feature type="domain" description="GHMP kinase N-terminal" evidence="4">
    <location>
        <begin position="88"/>
        <end position="170"/>
    </location>
</feature>
<dbReference type="InterPro" id="IPR053034">
    <property type="entry name" value="Glucuronokinase-like"/>
</dbReference>
<dbReference type="PRINTS" id="PR00959">
    <property type="entry name" value="MEVGALKINASE"/>
</dbReference>
<proteinExistence type="predicted"/>
<keyword evidence="7" id="KW-1185">Reference proteome</keyword>
<keyword evidence="1" id="KW-0547">Nucleotide-binding</keyword>
<dbReference type="InterPro" id="IPR020568">
    <property type="entry name" value="Ribosomal_Su5_D2-typ_SF"/>
</dbReference>
<evidence type="ECO:0000259" key="5">
    <source>
        <dbReference type="Pfam" id="PF08544"/>
    </source>
</evidence>
<evidence type="ECO:0000313" key="7">
    <source>
        <dbReference type="Proteomes" id="UP000266441"/>
    </source>
</evidence>
<evidence type="ECO:0000256" key="3">
    <source>
        <dbReference type="ARBA" id="ARBA00022840"/>
    </source>
</evidence>